<evidence type="ECO:0000256" key="2">
    <source>
        <dbReference type="ARBA" id="ARBA00012438"/>
    </source>
</evidence>
<dbReference type="Gene3D" id="3.40.50.2300">
    <property type="match status" value="1"/>
</dbReference>
<evidence type="ECO:0000313" key="8">
    <source>
        <dbReference type="Proteomes" id="UP000664417"/>
    </source>
</evidence>
<dbReference type="AlphaFoldDB" id="A0A8J7Q3Y3"/>
<dbReference type="PRINTS" id="PR00344">
    <property type="entry name" value="BCTRLSENSOR"/>
</dbReference>
<dbReference type="EMBL" id="JAFREP010000007">
    <property type="protein sequence ID" value="MBO1318795.1"/>
    <property type="molecule type" value="Genomic_DNA"/>
</dbReference>
<dbReference type="PANTHER" id="PTHR43065">
    <property type="entry name" value="SENSOR HISTIDINE KINASE"/>
    <property type="match status" value="1"/>
</dbReference>
<evidence type="ECO:0000259" key="6">
    <source>
        <dbReference type="PROSITE" id="PS50110"/>
    </source>
</evidence>
<dbReference type="Gene3D" id="3.30.565.10">
    <property type="entry name" value="Histidine kinase-like ATPase, C-terminal domain"/>
    <property type="match status" value="1"/>
</dbReference>
<dbReference type="InterPro" id="IPR003594">
    <property type="entry name" value="HATPase_dom"/>
</dbReference>
<keyword evidence="8" id="KW-1185">Reference proteome</keyword>
<dbReference type="RefSeq" id="WP_207858544.1">
    <property type="nucleotide sequence ID" value="NZ_JAFREP010000007.1"/>
</dbReference>
<feature type="domain" description="Response regulatory" evidence="6">
    <location>
        <begin position="3"/>
        <end position="152"/>
    </location>
</feature>
<dbReference type="InterPro" id="IPR005467">
    <property type="entry name" value="His_kinase_dom"/>
</dbReference>
<dbReference type="SMART" id="SM00387">
    <property type="entry name" value="HATPase_c"/>
    <property type="match status" value="1"/>
</dbReference>
<proteinExistence type="predicted"/>
<comment type="catalytic activity">
    <reaction evidence="1">
        <text>ATP + protein L-histidine = ADP + protein N-phospho-L-histidine.</text>
        <dbReference type="EC" id="2.7.13.3"/>
    </reaction>
</comment>
<dbReference type="InterPro" id="IPR036097">
    <property type="entry name" value="HisK_dim/P_sf"/>
</dbReference>
<dbReference type="EC" id="2.7.13.3" evidence="2"/>
<comment type="caution">
    <text evidence="7">The sequence shown here is derived from an EMBL/GenBank/DDBJ whole genome shotgun (WGS) entry which is preliminary data.</text>
</comment>
<accession>A0A8J7Q3Y3</accession>
<dbReference type="SUPFAM" id="SSF55874">
    <property type="entry name" value="ATPase domain of HSP90 chaperone/DNA topoisomerase II/histidine kinase"/>
    <property type="match status" value="1"/>
</dbReference>
<dbReference type="Pfam" id="PF02518">
    <property type="entry name" value="HATPase_c"/>
    <property type="match status" value="1"/>
</dbReference>
<dbReference type="PANTHER" id="PTHR43065:SF42">
    <property type="entry name" value="TWO-COMPONENT SENSOR PPRA"/>
    <property type="match status" value="1"/>
</dbReference>
<evidence type="ECO:0000256" key="3">
    <source>
        <dbReference type="PROSITE-ProRule" id="PRU00169"/>
    </source>
</evidence>
<gene>
    <name evidence="7" type="ORF">J3U88_10005</name>
</gene>
<keyword evidence="3" id="KW-0597">Phosphoprotein</keyword>
<dbReference type="InterPro" id="IPR011006">
    <property type="entry name" value="CheY-like_superfamily"/>
</dbReference>
<evidence type="ECO:0000256" key="4">
    <source>
        <dbReference type="SAM" id="Coils"/>
    </source>
</evidence>
<keyword evidence="4" id="KW-0175">Coiled coil</keyword>
<feature type="coiled-coil region" evidence="4">
    <location>
        <begin position="168"/>
        <end position="220"/>
    </location>
</feature>
<dbReference type="GO" id="GO:0000155">
    <property type="term" value="F:phosphorelay sensor kinase activity"/>
    <property type="evidence" value="ECO:0007669"/>
    <property type="project" value="InterPro"/>
</dbReference>
<dbReference type="InterPro" id="IPR001789">
    <property type="entry name" value="Sig_transdc_resp-reg_receiver"/>
</dbReference>
<dbReference type="Proteomes" id="UP000664417">
    <property type="component" value="Unassembled WGS sequence"/>
</dbReference>
<dbReference type="PROSITE" id="PS50109">
    <property type="entry name" value="HIS_KIN"/>
    <property type="match status" value="1"/>
</dbReference>
<sequence>MNRILIVDDNESIHADFRKVLQGGAKDKLRSVELELFGEDALGPAPKVHASYRLDDAFQGEQAIKMVDIAAAENDPYALVFMDVRMPPGMDGIKAAGEIWQRHPEVEMVICTAHSDYSWSEMLTQIGVSDKLQFVRKPFDMVSIQQLALSLTKKWELQRQTQATIERLEIEVQQRELAEGKLRALNEDLESRIEARTHEIQQKNEALQDALGHLREAQEHMVASEKMAALGGLVAGIAHEINTPVGIGVTATSHLTQKTNDLLEAYQNKTMKRSDLHSFLQTAREATHMIMSNLNRASELIQSFKQVAVDQSSETRRTFQVREYLEEVILSLRPNLKKTHIEVAVTCDPALSLDSYPGAFGQIISNLTMNAVLHGIGAQASGRIRIDVTPDGDGIILVFEDNGRGIPQDHLKKIFDPFFTTKRGEGGSGLGLHIVYNIVTQTLGGTIQCESVPDAFTRFTLRLPFSPQPGGPHGRNQPI</sequence>
<dbReference type="SUPFAM" id="SSF52172">
    <property type="entry name" value="CheY-like"/>
    <property type="match status" value="1"/>
</dbReference>
<reference evidence="7" key="1">
    <citation type="submission" date="2021-03" db="EMBL/GenBank/DDBJ databases">
        <authorList>
            <person name="Wang G."/>
        </authorList>
    </citation>
    <scope>NUCLEOTIDE SEQUENCE</scope>
    <source>
        <strain evidence="7">KCTC 12899</strain>
    </source>
</reference>
<dbReference type="SUPFAM" id="SSF47384">
    <property type="entry name" value="Homodimeric domain of signal transducing histidine kinase"/>
    <property type="match status" value="1"/>
</dbReference>
<name>A0A8J7Q3Y3_9BACT</name>
<dbReference type="PROSITE" id="PS50110">
    <property type="entry name" value="RESPONSE_REGULATORY"/>
    <property type="match status" value="1"/>
</dbReference>
<protein>
    <recommendedName>
        <fullName evidence="2">histidine kinase</fullName>
        <ecNumber evidence="2">2.7.13.3</ecNumber>
    </recommendedName>
</protein>
<dbReference type="Gene3D" id="1.10.287.130">
    <property type="match status" value="1"/>
</dbReference>
<organism evidence="7 8">
    <name type="scientific">Acanthopleuribacter pedis</name>
    <dbReference type="NCBI Taxonomy" id="442870"/>
    <lineage>
        <taxon>Bacteria</taxon>
        <taxon>Pseudomonadati</taxon>
        <taxon>Acidobacteriota</taxon>
        <taxon>Holophagae</taxon>
        <taxon>Acanthopleuribacterales</taxon>
        <taxon>Acanthopleuribacteraceae</taxon>
        <taxon>Acanthopleuribacter</taxon>
    </lineage>
</organism>
<evidence type="ECO:0000313" key="7">
    <source>
        <dbReference type="EMBL" id="MBO1318795.1"/>
    </source>
</evidence>
<dbReference type="Pfam" id="PF00072">
    <property type="entry name" value="Response_reg"/>
    <property type="match status" value="1"/>
</dbReference>
<dbReference type="InterPro" id="IPR004358">
    <property type="entry name" value="Sig_transdc_His_kin-like_C"/>
</dbReference>
<feature type="modified residue" description="4-aspartylphosphate" evidence="3">
    <location>
        <position position="83"/>
    </location>
</feature>
<evidence type="ECO:0000259" key="5">
    <source>
        <dbReference type="PROSITE" id="PS50109"/>
    </source>
</evidence>
<evidence type="ECO:0000256" key="1">
    <source>
        <dbReference type="ARBA" id="ARBA00000085"/>
    </source>
</evidence>
<feature type="domain" description="Histidine kinase" evidence="5">
    <location>
        <begin position="236"/>
        <end position="467"/>
    </location>
</feature>
<dbReference type="InterPro" id="IPR036890">
    <property type="entry name" value="HATPase_C_sf"/>
</dbReference>